<organism evidence="2 3">
    <name type="scientific">Phytohabitans aurantiacus</name>
    <dbReference type="NCBI Taxonomy" id="3016789"/>
    <lineage>
        <taxon>Bacteria</taxon>
        <taxon>Bacillati</taxon>
        <taxon>Actinomycetota</taxon>
        <taxon>Actinomycetes</taxon>
        <taxon>Micromonosporales</taxon>
        <taxon>Micromonosporaceae</taxon>
    </lineage>
</organism>
<evidence type="ECO:0000313" key="2">
    <source>
        <dbReference type="EMBL" id="GLH99384.1"/>
    </source>
</evidence>
<dbReference type="SUPFAM" id="SSF55781">
    <property type="entry name" value="GAF domain-like"/>
    <property type="match status" value="1"/>
</dbReference>
<dbReference type="Gene3D" id="3.30.450.40">
    <property type="match status" value="1"/>
</dbReference>
<proteinExistence type="predicted"/>
<dbReference type="EMBL" id="BSDI01000023">
    <property type="protein sequence ID" value="GLH99384.1"/>
    <property type="molecule type" value="Genomic_DNA"/>
</dbReference>
<gene>
    <name evidence="2" type="ORF">Pa4123_46600</name>
</gene>
<comment type="caution">
    <text evidence="2">The sequence shown here is derived from an EMBL/GenBank/DDBJ whole genome shotgun (WGS) entry which is preliminary data.</text>
</comment>
<dbReference type="SMART" id="SM00065">
    <property type="entry name" value="GAF"/>
    <property type="match status" value="1"/>
</dbReference>
<accession>A0ABQ5QY91</accession>
<dbReference type="Pfam" id="PF13185">
    <property type="entry name" value="GAF_2"/>
    <property type="match status" value="1"/>
</dbReference>
<protein>
    <recommendedName>
        <fullName evidence="1">GAF domain-containing protein</fullName>
    </recommendedName>
</protein>
<dbReference type="Proteomes" id="UP001144280">
    <property type="component" value="Unassembled WGS sequence"/>
</dbReference>
<dbReference type="InterPro" id="IPR029016">
    <property type="entry name" value="GAF-like_dom_sf"/>
</dbReference>
<reference evidence="2" key="1">
    <citation type="submission" date="2022-12" db="EMBL/GenBank/DDBJ databases">
        <title>New Phytohabitans aurantiacus sp. RD004123 nov., an actinomycete isolated from soil.</title>
        <authorList>
            <person name="Triningsih D.W."/>
            <person name="Harunari E."/>
            <person name="Igarashi Y."/>
        </authorList>
    </citation>
    <scope>NUCLEOTIDE SEQUENCE</scope>
    <source>
        <strain evidence="2">RD004123</strain>
    </source>
</reference>
<name>A0ABQ5QY91_9ACTN</name>
<dbReference type="InterPro" id="IPR003018">
    <property type="entry name" value="GAF"/>
</dbReference>
<evidence type="ECO:0000259" key="1">
    <source>
        <dbReference type="SMART" id="SM00065"/>
    </source>
</evidence>
<feature type="domain" description="GAF" evidence="1">
    <location>
        <begin position="25"/>
        <end position="173"/>
    </location>
</feature>
<keyword evidence="3" id="KW-1185">Reference proteome</keyword>
<evidence type="ECO:0000313" key="3">
    <source>
        <dbReference type="Proteomes" id="UP001144280"/>
    </source>
</evidence>
<sequence>MKEGKDVDMSAKAEASVGWAIAMLDGAQTVQEVQVILKTSARAAVQAQGATVVELDGDQCHYSDEDAVSPLWKGERFPVTSCISGWAMLHRETVVIPDTSLDERVPQDAYRPTFVRSLVMVPIMVGDGYPVGAVGAYWSYPHRAADREVAVLEALAEAAGRALRRILTLPEHPARAGRVRTG</sequence>